<evidence type="ECO:0000313" key="2">
    <source>
        <dbReference type="EMBL" id="GMR48842.1"/>
    </source>
</evidence>
<sequence>SYATGVILYFVFIFRSTGCVQYDVIHPIQTLINEMDQNQETTTDEHVFKRLNSGLYYNAFNYIESIVVFAPTFYPTLWENSSYTTQVGGFGGSLLGHEIFHSFVSHDISEKSTIFKHESDCLMNHMRSSCDKWAESGCSSGSF</sequence>
<evidence type="ECO:0000256" key="1">
    <source>
        <dbReference type="SAM" id="SignalP"/>
    </source>
</evidence>
<protein>
    <recommendedName>
        <fullName evidence="4">Peptidase</fullName>
    </recommendedName>
</protein>
<proteinExistence type="predicted"/>
<feature type="non-terminal residue" evidence="2">
    <location>
        <position position="143"/>
    </location>
</feature>
<feature type="chain" id="PRO_5042943695" description="Peptidase" evidence="1">
    <location>
        <begin position="20"/>
        <end position="143"/>
    </location>
</feature>
<keyword evidence="1" id="KW-0732">Signal</keyword>
<organism evidence="2 3">
    <name type="scientific">Pristionchus mayeri</name>
    <dbReference type="NCBI Taxonomy" id="1317129"/>
    <lineage>
        <taxon>Eukaryota</taxon>
        <taxon>Metazoa</taxon>
        <taxon>Ecdysozoa</taxon>
        <taxon>Nematoda</taxon>
        <taxon>Chromadorea</taxon>
        <taxon>Rhabditida</taxon>
        <taxon>Rhabditina</taxon>
        <taxon>Diplogasteromorpha</taxon>
        <taxon>Diplogasteroidea</taxon>
        <taxon>Neodiplogasteridae</taxon>
        <taxon>Pristionchus</taxon>
    </lineage>
</organism>
<evidence type="ECO:0008006" key="4">
    <source>
        <dbReference type="Google" id="ProtNLM"/>
    </source>
</evidence>
<name>A0AAN5CQS5_9BILA</name>
<comment type="caution">
    <text evidence="2">The sequence shown here is derived from an EMBL/GenBank/DDBJ whole genome shotgun (WGS) entry which is preliminary data.</text>
</comment>
<accession>A0AAN5CQS5</accession>
<gene>
    <name evidence="2" type="ORF">PMAYCL1PPCAC_19037</name>
</gene>
<dbReference type="AlphaFoldDB" id="A0AAN5CQS5"/>
<keyword evidence="3" id="KW-1185">Reference proteome</keyword>
<evidence type="ECO:0000313" key="3">
    <source>
        <dbReference type="Proteomes" id="UP001328107"/>
    </source>
</evidence>
<feature type="signal peptide" evidence="1">
    <location>
        <begin position="1"/>
        <end position="19"/>
    </location>
</feature>
<dbReference type="Proteomes" id="UP001328107">
    <property type="component" value="Unassembled WGS sequence"/>
</dbReference>
<feature type="non-terminal residue" evidence="2">
    <location>
        <position position="1"/>
    </location>
</feature>
<dbReference type="EMBL" id="BTRK01000004">
    <property type="protein sequence ID" value="GMR48842.1"/>
    <property type="molecule type" value="Genomic_DNA"/>
</dbReference>
<reference evidence="3" key="1">
    <citation type="submission" date="2022-10" db="EMBL/GenBank/DDBJ databases">
        <title>Genome assembly of Pristionchus species.</title>
        <authorList>
            <person name="Yoshida K."/>
            <person name="Sommer R.J."/>
        </authorList>
    </citation>
    <scope>NUCLEOTIDE SEQUENCE [LARGE SCALE GENOMIC DNA]</scope>
    <source>
        <strain evidence="3">RS5460</strain>
    </source>
</reference>